<dbReference type="InterPro" id="IPR001463">
    <property type="entry name" value="Na/Ala_symport"/>
</dbReference>
<feature type="transmembrane region" description="Helical" evidence="9">
    <location>
        <begin position="12"/>
        <end position="35"/>
    </location>
</feature>
<evidence type="ECO:0000256" key="9">
    <source>
        <dbReference type="RuleBase" id="RU363064"/>
    </source>
</evidence>
<keyword evidence="6 9" id="KW-0769">Symport</keyword>
<evidence type="ECO:0000256" key="6">
    <source>
        <dbReference type="ARBA" id="ARBA00022847"/>
    </source>
</evidence>
<feature type="transmembrane region" description="Helical" evidence="9">
    <location>
        <begin position="421"/>
        <end position="445"/>
    </location>
</feature>
<dbReference type="GO" id="GO:0005886">
    <property type="term" value="C:plasma membrane"/>
    <property type="evidence" value="ECO:0007669"/>
    <property type="project" value="UniProtKB-SubCell"/>
</dbReference>
<feature type="transmembrane region" description="Helical" evidence="9">
    <location>
        <begin position="171"/>
        <end position="192"/>
    </location>
</feature>
<reference evidence="10 11" key="1">
    <citation type="submission" date="2019-09" db="EMBL/GenBank/DDBJ databases">
        <title>Whole genome sequences of isolates from the Mars Exploration Rovers.</title>
        <authorList>
            <person name="Seuylemezian A."/>
            <person name="Vaishampayan P."/>
        </authorList>
    </citation>
    <scope>NUCLEOTIDE SEQUENCE [LARGE SCALE GENOMIC DNA]</scope>
    <source>
        <strain evidence="10 11">MER_TA_151</strain>
    </source>
</reference>
<feature type="transmembrane region" description="Helical" evidence="9">
    <location>
        <begin position="139"/>
        <end position="159"/>
    </location>
</feature>
<feature type="transmembrane region" description="Helical" evidence="9">
    <location>
        <begin position="204"/>
        <end position="225"/>
    </location>
</feature>
<dbReference type="FunFam" id="1.20.1740.10:FF:000004">
    <property type="entry name" value="Sodium:alanine symporter family protein"/>
    <property type="match status" value="1"/>
</dbReference>
<dbReference type="Pfam" id="PF01235">
    <property type="entry name" value="Na_Ala_symp"/>
    <property type="match status" value="1"/>
</dbReference>
<evidence type="ECO:0000256" key="4">
    <source>
        <dbReference type="ARBA" id="ARBA00022475"/>
    </source>
</evidence>
<dbReference type="AlphaFoldDB" id="A0A5J5I969"/>
<evidence type="ECO:0000256" key="7">
    <source>
        <dbReference type="ARBA" id="ARBA00022989"/>
    </source>
</evidence>
<dbReference type="GO" id="GO:0005283">
    <property type="term" value="F:amino acid:sodium symporter activity"/>
    <property type="evidence" value="ECO:0007669"/>
    <property type="project" value="InterPro"/>
</dbReference>
<protein>
    <submittedName>
        <fullName evidence="10">Alanine:cation symporter family protein</fullName>
    </submittedName>
</protein>
<evidence type="ECO:0000256" key="2">
    <source>
        <dbReference type="ARBA" id="ARBA00009261"/>
    </source>
</evidence>
<evidence type="ECO:0000256" key="8">
    <source>
        <dbReference type="ARBA" id="ARBA00023136"/>
    </source>
</evidence>
<comment type="subcellular location">
    <subcellularLocation>
        <location evidence="1 9">Cell membrane</location>
        <topology evidence="1 9">Multi-pass membrane protein</topology>
    </subcellularLocation>
</comment>
<keyword evidence="5 9" id="KW-0812">Transmembrane</keyword>
<feature type="transmembrane region" description="Helical" evidence="9">
    <location>
        <begin position="67"/>
        <end position="86"/>
    </location>
</feature>
<comment type="similarity">
    <text evidence="2 9">Belongs to the alanine or glycine:cation symporter (AGCS) (TC 2.A.25) family.</text>
</comment>
<keyword evidence="4 9" id="KW-1003">Cell membrane</keyword>
<keyword evidence="7 9" id="KW-1133">Transmembrane helix</keyword>
<name>A0A5J5I969_9BACI</name>
<dbReference type="NCBIfam" id="TIGR00835">
    <property type="entry name" value="agcS"/>
    <property type="match status" value="1"/>
</dbReference>
<evidence type="ECO:0000256" key="5">
    <source>
        <dbReference type="ARBA" id="ARBA00022692"/>
    </source>
</evidence>
<organism evidence="10 11">
    <name type="scientific">Niallia endozanthoxylica</name>
    <dbReference type="NCBI Taxonomy" id="2036016"/>
    <lineage>
        <taxon>Bacteria</taxon>
        <taxon>Bacillati</taxon>
        <taxon>Bacillota</taxon>
        <taxon>Bacilli</taxon>
        <taxon>Bacillales</taxon>
        <taxon>Bacillaceae</taxon>
        <taxon>Niallia</taxon>
    </lineage>
</organism>
<dbReference type="PANTHER" id="PTHR30330:SF7">
    <property type="entry name" value="SODIUM_PROTON-DEPENDENT ALANINE CARRIER PROTEIN YRBD-RELATED"/>
    <property type="match status" value="1"/>
</dbReference>
<evidence type="ECO:0000313" key="11">
    <source>
        <dbReference type="Proteomes" id="UP000326671"/>
    </source>
</evidence>
<keyword evidence="3 9" id="KW-0813">Transport</keyword>
<comment type="caution">
    <text evidence="10">The sequence shown here is derived from an EMBL/GenBank/DDBJ whole genome shotgun (WGS) entry which is preliminary data.</text>
</comment>
<dbReference type="Gene3D" id="1.20.1740.10">
    <property type="entry name" value="Amino acid/polyamine transporter I"/>
    <property type="match status" value="1"/>
</dbReference>
<accession>A0A5J5I969</accession>
<dbReference type="EMBL" id="VYKL01000005">
    <property type="protein sequence ID" value="KAA9031156.1"/>
    <property type="molecule type" value="Genomic_DNA"/>
</dbReference>
<proteinExistence type="inferred from homology"/>
<dbReference type="PANTHER" id="PTHR30330">
    <property type="entry name" value="AGSS FAMILY TRANSPORTER, SODIUM-ALANINE"/>
    <property type="match status" value="1"/>
</dbReference>
<feature type="transmembrane region" description="Helical" evidence="9">
    <location>
        <begin position="295"/>
        <end position="316"/>
    </location>
</feature>
<evidence type="ECO:0000313" key="10">
    <source>
        <dbReference type="EMBL" id="KAA9031156.1"/>
    </source>
</evidence>
<dbReference type="Proteomes" id="UP000326671">
    <property type="component" value="Unassembled WGS sequence"/>
</dbReference>
<keyword evidence="11" id="KW-1185">Reference proteome</keyword>
<dbReference type="RefSeq" id="WP_150438240.1">
    <property type="nucleotide sequence ID" value="NZ_VYKL01000005.1"/>
</dbReference>
<feature type="transmembrane region" description="Helical" evidence="9">
    <location>
        <begin position="346"/>
        <end position="371"/>
    </location>
</feature>
<evidence type="ECO:0000256" key="3">
    <source>
        <dbReference type="ARBA" id="ARBA00022448"/>
    </source>
</evidence>
<gene>
    <name evidence="10" type="ORF">F4V44_01625</name>
</gene>
<feature type="transmembrane region" description="Helical" evidence="9">
    <location>
        <begin position="391"/>
        <end position="409"/>
    </location>
</feature>
<dbReference type="OrthoDB" id="9804874at2"/>
<sequence>MGEIVNWLNGYIWSSALVYLILGIGLLYTILTRFVQVRFFKEMIKLTFERKDSDTGVSSFQALTMSLGSRVGTGNIAGVATAIALGGPGAVFWMWVTAFLASSTSFIEITLTQVYKSKINGEYRGGTPFYIEKGLKVKWFAIFSAILTLFVMSCLWPSIQTNTMALAMDNAFGISPAITGAIIVVLLAIIIFGGVKRIAKAAEVMVPFMAIGYLAVCIIVLVLNASQIPGVISLIFTSAFDLNATFGGLLGSAIAWGVQRGVYSNAAGMGSETFESGAAEVSHPAKQGLVQAFSVYIDTLVICSATAFMILITGMYNVQPEGMDPIVNNVGDVEPSLYTQHAIESVIPGFGAAFLAIALLFFCFTTIVSYYYKAETNLVFLFKNTKLNSNWLNHLLKVFMLGTAFYGAVKTADTAWAMGDLGMGTMAWVNSIAIFSLTKTALIVLKDYERQRKQGIDPVFNPTALGIKGADFWENDYNQGEYKEQVHFGQAAASKEGKM</sequence>
<dbReference type="PRINTS" id="PR00175">
    <property type="entry name" value="NAALASMPORT"/>
</dbReference>
<evidence type="ECO:0000256" key="1">
    <source>
        <dbReference type="ARBA" id="ARBA00004651"/>
    </source>
</evidence>
<keyword evidence="8 9" id="KW-0472">Membrane</keyword>